<proteinExistence type="predicted"/>
<organism evidence="2 3">
    <name type="scientific">Candidatus Avipropionibacterium avicola</name>
    <dbReference type="NCBI Taxonomy" id="2840701"/>
    <lineage>
        <taxon>Bacteria</taxon>
        <taxon>Bacillati</taxon>
        <taxon>Actinomycetota</taxon>
        <taxon>Actinomycetes</taxon>
        <taxon>Propionibacteriales</taxon>
        <taxon>Propionibacteriaceae</taxon>
        <taxon>Propionibacteriaceae incertae sedis</taxon>
        <taxon>Candidatus Avipropionibacterium</taxon>
    </lineage>
</organism>
<reference evidence="2" key="1">
    <citation type="submission" date="2020-10" db="EMBL/GenBank/DDBJ databases">
        <authorList>
            <person name="Gilroy R."/>
        </authorList>
    </citation>
    <scope>NUCLEOTIDE SEQUENCE</scope>
    <source>
        <strain evidence="2">ChiGjej1B1-24693</strain>
    </source>
</reference>
<protein>
    <submittedName>
        <fullName evidence="2">Teichoic acid biosynthesis protein C</fullName>
    </submittedName>
</protein>
<dbReference type="EMBL" id="DVLP01000060">
    <property type="protein sequence ID" value="HIT74358.1"/>
    <property type="molecule type" value="Genomic_DNA"/>
</dbReference>
<dbReference type="Pfam" id="PF21311">
    <property type="entry name" value="Phage_RBD_prop"/>
    <property type="match status" value="1"/>
</dbReference>
<reference evidence="2" key="2">
    <citation type="journal article" date="2021" name="PeerJ">
        <title>Extensive microbial diversity within the chicken gut microbiome revealed by metagenomics and culture.</title>
        <authorList>
            <person name="Gilroy R."/>
            <person name="Ravi A."/>
            <person name="Getino M."/>
            <person name="Pursley I."/>
            <person name="Horton D.L."/>
            <person name="Alikhan N.F."/>
            <person name="Baker D."/>
            <person name="Gharbi K."/>
            <person name="Hall N."/>
            <person name="Watson M."/>
            <person name="Adriaenssens E.M."/>
            <person name="Foster-Nyarko E."/>
            <person name="Jarju S."/>
            <person name="Secka A."/>
            <person name="Antonio M."/>
            <person name="Oren A."/>
            <person name="Chaudhuri R.R."/>
            <person name="La Ragione R."/>
            <person name="Hildebrand F."/>
            <person name="Pallen M.J."/>
        </authorList>
    </citation>
    <scope>NUCLEOTIDE SEQUENCE</scope>
    <source>
        <strain evidence="2">ChiGjej1B1-24693</strain>
    </source>
</reference>
<dbReference type="Proteomes" id="UP000886842">
    <property type="component" value="Unassembled WGS sequence"/>
</dbReference>
<feature type="domain" description="P68 RBP/TagC-like beta-propeller" evidence="1">
    <location>
        <begin position="21"/>
        <end position="244"/>
    </location>
</feature>
<dbReference type="AlphaFoldDB" id="A0A9D1KMK3"/>
<evidence type="ECO:0000313" key="2">
    <source>
        <dbReference type="EMBL" id="HIT74358.1"/>
    </source>
</evidence>
<comment type="caution">
    <text evidence="2">The sequence shown here is derived from an EMBL/GenBank/DDBJ whole genome shotgun (WGS) entry which is preliminary data.</text>
</comment>
<dbReference type="InterPro" id="IPR048799">
    <property type="entry name" value="P68_RBP_TagC-like_beta-prop"/>
</dbReference>
<gene>
    <name evidence="2" type="ORF">IAA98_02080</name>
</gene>
<name>A0A9D1KMK3_9ACTN</name>
<evidence type="ECO:0000259" key="1">
    <source>
        <dbReference type="Pfam" id="PF21311"/>
    </source>
</evidence>
<evidence type="ECO:0000313" key="3">
    <source>
        <dbReference type="Proteomes" id="UP000886842"/>
    </source>
</evidence>
<sequence>MSGRLFVAQLLAGSPGVAGDLRVTEMDRQGQVMAWMTLLGYGHAVSFGVHRGRRGLDLWIEGRVNANGYGTVLKQVPWQHDVTMDQDDPRTVDHQPVAGAKEYTCSIDHRHNRMAICYWSGEDKRVAILPLQEVLRGRAPEPIADFVRPDGLGTFQGYALDGDDLYTIDGNSFGDTNPPPGNTFLGRIDWRSGTLAERVHNSTALDLSFREPEGLAIEYPSGGRRRLYLGFASGEIGDRRSNLYYLER</sequence>
<accession>A0A9D1KMK3</accession>